<dbReference type="Gene3D" id="3.90.1150.10">
    <property type="entry name" value="Aspartate Aminotransferase, domain 1"/>
    <property type="match status" value="1"/>
</dbReference>
<comment type="cofactor">
    <cofactor evidence="1">
        <name>pyridoxal 5'-phosphate</name>
        <dbReference type="ChEBI" id="CHEBI:597326"/>
    </cofactor>
</comment>
<dbReference type="EMBL" id="UOFR01000063">
    <property type="protein sequence ID" value="VAW98748.1"/>
    <property type="molecule type" value="Genomic_DNA"/>
</dbReference>
<protein>
    <submittedName>
        <fullName evidence="5">N-succinyl-L,L-diaminopimelate aminotransferase, type 2</fullName>
        <ecNumber evidence="5">2.6.1.17</ecNumber>
    </submittedName>
</protein>
<evidence type="ECO:0000256" key="3">
    <source>
        <dbReference type="ARBA" id="ARBA00022679"/>
    </source>
</evidence>
<keyword evidence="3 5" id="KW-0808">Transferase</keyword>
<evidence type="ECO:0000259" key="4">
    <source>
        <dbReference type="Pfam" id="PF00155"/>
    </source>
</evidence>
<reference evidence="5" key="1">
    <citation type="submission" date="2018-06" db="EMBL/GenBank/DDBJ databases">
        <authorList>
            <person name="Zhirakovskaya E."/>
        </authorList>
    </citation>
    <scope>NUCLEOTIDE SEQUENCE</scope>
</reference>
<dbReference type="PANTHER" id="PTHR42832:SF3">
    <property type="entry name" value="L-GLUTAMINE--4-(METHYLSULFANYL)-2-OXOBUTANOATE AMINOTRANSFERASE"/>
    <property type="match status" value="1"/>
</dbReference>
<dbReference type="Gene3D" id="3.40.640.10">
    <property type="entry name" value="Type I PLP-dependent aspartate aminotransferase-like (Major domain)"/>
    <property type="match status" value="1"/>
</dbReference>
<dbReference type="InterPro" id="IPR050881">
    <property type="entry name" value="LL-DAP_aminotransferase"/>
</dbReference>
<keyword evidence="2 5" id="KW-0032">Aminotransferase</keyword>
<proteinExistence type="predicted"/>
<dbReference type="GO" id="GO:0009089">
    <property type="term" value="P:lysine biosynthetic process via diaminopimelate"/>
    <property type="evidence" value="ECO:0007669"/>
    <property type="project" value="InterPro"/>
</dbReference>
<name>A0A3B0ZYX2_9ZZZZ</name>
<dbReference type="PANTHER" id="PTHR42832">
    <property type="entry name" value="AMINO ACID AMINOTRANSFERASE"/>
    <property type="match status" value="1"/>
</dbReference>
<feature type="domain" description="Aminotransferase class I/classII large" evidence="4">
    <location>
        <begin position="31"/>
        <end position="391"/>
    </location>
</feature>
<dbReference type="EC" id="2.6.1.17" evidence="5"/>
<dbReference type="InterPro" id="IPR015421">
    <property type="entry name" value="PyrdxlP-dep_Trfase_major"/>
</dbReference>
<evidence type="ECO:0000313" key="5">
    <source>
        <dbReference type="EMBL" id="VAW98748.1"/>
    </source>
</evidence>
<evidence type="ECO:0000256" key="2">
    <source>
        <dbReference type="ARBA" id="ARBA00022576"/>
    </source>
</evidence>
<dbReference type="NCBIfam" id="TIGR03538">
    <property type="entry name" value="DapC_gpp"/>
    <property type="match status" value="1"/>
</dbReference>
<dbReference type="InterPro" id="IPR015424">
    <property type="entry name" value="PyrdxlP-dep_Trfase"/>
</dbReference>
<organism evidence="5">
    <name type="scientific">hydrothermal vent metagenome</name>
    <dbReference type="NCBI Taxonomy" id="652676"/>
    <lineage>
        <taxon>unclassified sequences</taxon>
        <taxon>metagenomes</taxon>
        <taxon>ecological metagenomes</taxon>
    </lineage>
</organism>
<accession>A0A3B0ZYX2</accession>
<dbReference type="GO" id="GO:0009016">
    <property type="term" value="F:succinyldiaminopimelate transaminase activity"/>
    <property type="evidence" value="ECO:0007669"/>
    <property type="project" value="UniProtKB-EC"/>
</dbReference>
<dbReference type="InterPro" id="IPR015422">
    <property type="entry name" value="PyrdxlP-dep_Trfase_small"/>
</dbReference>
<dbReference type="InterPro" id="IPR004839">
    <property type="entry name" value="Aminotransferase_I/II_large"/>
</dbReference>
<dbReference type="CDD" id="cd00609">
    <property type="entry name" value="AAT_like"/>
    <property type="match status" value="1"/>
</dbReference>
<dbReference type="SUPFAM" id="SSF53383">
    <property type="entry name" value="PLP-dependent transferases"/>
    <property type="match status" value="1"/>
</dbReference>
<sequence>MNPNLSHLHRYPFEKLAQLKTGCQPTDNLDHISLSIGEPKHPAPDFALQAMINNLSGVSTYPLTKGTRSLREAIARWLIQRFNLKNNHIDPDKNVLPVNGTREALFAIAQTLIDSNKQQLVFMPNPFYQIYEGAAMLARAEPRYLNTTEQTGFLPDFDSVSVQDWQRCQLLYICSPGNPTGRVMPIEMLVQLIELADKYNFTLVSDECYSELYFDEARPPVGLLEAAVTTGNTEFKHCLVFHSLSKRSNLPGLRSGFVAGDADLIQQFFRYRTYHGCAMPPHHQAASIAAWSDEQHVVANRELYREKFDVVIDILKDVIQVEQPDASFYLWPQTPIDDELFCKNLYTQQNVTVLPGKYLSRNSAGMNPGANRIRLALVAELEQCRDAAQRIREFIENS</sequence>
<dbReference type="InterPro" id="IPR019878">
    <property type="entry name" value="DapC_beta/gammaproteobac"/>
</dbReference>
<dbReference type="AlphaFoldDB" id="A0A3B0ZYX2"/>
<dbReference type="Pfam" id="PF00155">
    <property type="entry name" value="Aminotran_1_2"/>
    <property type="match status" value="1"/>
</dbReference>
<dbReference type="GO" id="GO:0030170">
    <property type="term" value="F:pyridoxal phosphate binding"/>
    <property type="evidence" value="ECO:0007669"/>
    <property type="project" value="InterPro"/>
</dbReference>
<evidence type="ECO:0000256" key="1">
    <source>
        <dbReference type="ARBA" id="ARBA00001933"/>
    </source>
</evidence>
<gene>
    <name evidence="5" type="ORF">MNBD_GAMMA21-405</name>
</gene>